<accession>A0A9Y2K336</accession>
<protein>
    <submittedName>
        <fullName evidence="1">Uncharacterized protein</fullName>
    </submittedName>
</protein>
<dbReference type="KEGG" id="amog:QRX60_44410"/>
<gene>
    <name evidence="1" type="ORF">QRX60_44410</name>
</gene>
<sequence>MLRPGAGGAEFAEVDAQRLEHGHGVVDGEDVGGGENAGVLGGDRCGGCRGDGVEIGLEDGPGVAARPVLLVEGGGVDRGLGCAGAGQEVGDVLLLDGGVGADAQPGESTSTTMSVA</sequence>
<organism evidence="1 2">
    <name type="scientific">Amycolatopsis mongoliensis</name>
    <dbReference type="NCBI Taxonomy" id="715475"/>
    <lineage>
        <taxon>Bacteria</taxon>
        <taxon>Bacillati</taxon>
        <taxon>Actinomycetota</taxon>
        <taxon>Actinomycetes</taxon>
        <taxon>Pseudonocardiales</taxon>
        <taxon>Pseudonocardiaceae</taxon>
        <taxon>Amycolatopsis</taxon>
    </lineage>
</organism>
<dbReference type="AlphaFoldDB" id="A0A9Y2K336"/>
<keyword evidence="2" id="KW-1185">Reference proteome</keyword>
<dbReference type="RefSeq" id="WP_286003888.1">
    <property type="nucleotide sequence ID" value="NZ_CP127295.1"/>
</dbReference>
<name>A0A9Y2K336_9PSEU</name>
<evidence type="ECO:0000313" key="1">
    <source>
        <dbReference type="EMBL" id="WIY07669.1"/>
    </source>
</evidence>
<dbReference type="Proteomes" id="UP001239397">
    <property type="component" value="Chromosome"/>
</dbReference>
<dbReference type="EMBL" id="CP127295">
    <property type="protein sequence ID" value="WIY07669.1"/>
    <property type="molecule type" value="Genomic_DNA"/>
</dbReference>
<evidence type="ECO:0000313" key="2">
    <source>
        <dbReference type="Proteomes" id="UP001239397"/>
    </source>
</evidence>
<reference evidence="1 2" key="1">
    <citation type="submission" date="2023-06" db="EMBL/GenBank/DDBJ databases">
        <authorList>
            <person name="Oyuntsetseg B."/>
            <person name="Kim S.B."/>
        </authorList>
    </citation>
    <scope>NUCLEOTIDE SEQUENCE [LARGE SCALE GENOMIC DNA]</scope>
    <source>
        <strain evidence="1 2">4-36</strain>
    </source>
</reference>
<proteinExistence type="predicted"/>